<organism evidence="1 2">
    <name type="scientific">Lachnotalea glycerini</name>
    <dbReference type="NCBI Taxonomy" id="1763509"/>
    <lineage>
        <taxon>Bacteria</taxon>
        <taxon>Bacillati</taxon>
        <taxon>Bacillota</taxon>
        <taxon>Clostridia</taxon>
        <taxon>Lachnospirales</taxon>
        <taxon>Lachnospiraceae</taxon>
        <taxon>Lachnotalea</taxon>
    </lineage>
</organism>
<evidence type="ECO:0000313" key="1">
    <source>
        <dbReference type="EMBL" id="PXV86822.1"/>
    </source>
</evidence>
<protein>
    <submittedName>
        <fullName evidence="1">Uncharacterized protein</fullName>
    </submittedName>
</protein>
<dbReference type="RefSeq" id="WP_110291656.1">
    <property type="nucleotide sequence ID" value="NZ_QICS01000011.1"/>
</dbReference>
<accession>A0A318EIH6</accession>
<name>A0A318EIH6_9FIRM</name>
<sequence>MARKKFQTATDQRHFVMLYHDFLESDLLKTSYEKMLFIALKKFADSKNQCFPSLNKLSEISL</sequence>
<proteinExistence type="predicted"/>
<evidence type="ECO:0000313" key="2">
    <source>
        <dbReference type="Proteomes" id="UP000247523"/>
    </source>
</evidence>
<reference evidence="1 2" key="1">
    <citation type="submission" date="2018-05" db="EMBL/GenBank/DDBJ databases">
        <title>Genomic Encyclopedia of Type Strains, Phase IV (KMG-IV): sequencing the most valuable type-strain genomes for metagenomic binning, comparative biology and taxonomic classification.</title>
        <authorList>
            <person name="Goeker M."/>
        </authorList>
    </citation>
    <scope>NUCLEOTIDE SEQUENCE [LARGE SCALE GENOMIC DNA]</scope>
    <source>
        <strain evidence="1 2">DSM 28816</strain>
    </source>
</reference>
<gene>
    <name evidence="1" type="ORF">C8E03_11122</name>
</gene>
<comment type="caution">
    <text evidence="1">The sequence shown here is derived from an EMBL/GenBank/DDBJ whole genome shotgun (WGS) entry which is preliminary data.</text>
</comment>
<dbReference type="Proteomes" id="UP000247523">
    <property type="component" value="Unassembled WGS sequence"/>
</dbReference>
<dbReference type="EMBL" id="QICS01000011">
    <property type="protein sequence ID" value="PXV86822.1"/>
    <property type="molecule type" value="Genomic_DNA"/>
</dbReference>
<dbReference type="AlphaFoldDB" id="A0A318EIH6"/>